<protein>
    <recommendedName>
        <fullName evidence="3">Immunity protein 10</fullName>
    </recommendedName>
</protein>
<dbReference type="AlphaFoldDB" id="A0A3G7TKV1"/>
<evidence type="ECO:0000313" key="2">
    <source>
        <dbReference type="Proteomes" id="UP000268048"/>
    </source>
</evidence>
<reference evidence="1 2" key="1">
    <citation type="submission" date="2018-03" db="EMBL/GenBank/DDBJ databases">
        <title>Diversity of phytobeneficial traits revealed by whole-genome analysis of worldwide-isolated phenazine-producing Pseudomonas spp.</title>
        <authorList>
            <person name="Biessy A."/>
            <person name="Novinscak A."/>
            <person name="Blom J."/>
            <person name="Leger G."/>
            <person name="Thomashow L.S."/>
            <person name="Cazorla F.M."/>
            <person name="Josic D."/>
            <person name="Filion M."/>
        </authorList>
    </citation>
    <scope>NUCLEOTIDE SEQUENCE [LARGE SCALE GENOMIC DNA]</scope>
    <source>
        <strain evidence="1 2">B25</strain>
    </source>
</reference>
<evidence type="ECO:0000313" key="1">
    <source>
        <dbReference type="EMBL" id="AZE47735.1"/>
    </source>
</evidence>
<evidence type="ECO:0008006" key="3">
    <source>
        <dbReference type="Google" id="ProtNLM"/>
    </source>
</evidence>
<organism evidence="1 2">
    <name type="scientific">Pseudomonas chlororaphis</name>
    <dbReference type="NCBI Taxonomy" id="587753"/>
    <lineage>
        <taxon>Bacteria</taxon>
        <taxon>Pseudomonadati</taxon>
        <taxon>Pseudomonadota</taxon>
        <taxon>Gammaproteobacteria</taxon>
        <taxon>Pseudomonadales</taxon>
        <taxon>Pseudomonadaceae</taxon>
        <taxon>Pseudomonas</taxon>
    </lineage>
</organism>
<gene>
    <name evidence="1" type="ORF">C4K04_2051</name>
</gene>
<accession>A0A3G7TKV1</accession>
<dbReference type="InterPro" id="IPR028962">
    <property type="entry name" value="Imm10"/>
</dbReference>
<dbReference type="EMBL" id="CP027753">
    <property type="protein sequence ID" value="AZE47735.1"/>
    <property type="molecule type" value="Genomic_DNA"/>
</dbReference>
<sequence length="128" mass="14300">MNIQFSAKYYDSSSEDDVLTVGLADSEDDPKYFLILQRAEDVDEQDVELGQDTYYVEIGEPGMAGYGGIDDILIAVDKLVFNFSSATKWCKTIKTIEIEIAPQLGSIDDIEKSLREIFIDTPTTISRS</sequence>
<dbReference type="RefSeq" id="WP_124319929.1">
    <property type="nucleotide sequence ID" value="NZ_CP027753.1"/>
</dbReference>
<dbReference type="Pfam" id="PF15588">
    <property type="entry name" value="Imm10"/>
    <property type="match status" value="1"/>
</dbReference>
<proteinExistence type="predicted"/>
<name>A0A3G7TKV1_9PSED</name>
<dbReference type="Proteomes" id="UP000268048">
    <property type="component" value="Chromosome"/>
</dbReference>